<evidence type="ECO:0000313" key="1">
    <source>
        <dbReference type="EMBL" id="GAN35144.1"/>
    </source>
</evidence>
<sequence length="300" mass="35083">MARREWKWTEKQFDKLNKAIQILDELADYKPLTLRQIYYQFVSKGYIENKVSEYTMLSQCLKWARINGYISWDDMEDRTRVFHDNTGFSDKDQFVTQELDCFLSRYKRNLLQSQEKYPELWIEKDALSSIFTRVARWYCVPVVVCKGFSSISFQNDFRERLSVKQDKQPLVLYFGDFDPSGVEMLDAMKTTLSDELGVSGIEFKRVALIQEDIHTYKLPHNPDALKYTDTRAKKHVLAFGEVAVELDALRPDILESKIKDAIEGELDIEAFNSEVEKYKGELDLLNNLKNRVSEFVGNSV</sequence>
<organism evidence="1 2">
    <name type="scientific">Candidatus Brocadia sinica JPN1</name>
    <dbReference type="NCBI Taxonomy" id="1197129"/>
    <lineage>
        <taxon>Bacteria</taxon>
        <taxon>Pseudomonadati</taxon>
        <taxon>Planctomycetota</taxon>
        <taxon>Candidatus Brocadiia</taxon>
        <taxon>Candidatus Brocadiales</taxon>
        <taxon>Candidatus Brocadiaceae</taxon>
        <taxon>Candidatus Brocadia</taxon>
    </lineage>
</organism>
<dbReference type="Proteomes" id="UP000032309">
    <property type="component" value="Unassembled WGS sequence"/>
</dbReference>
<comment type="caution">
    <text evidence="1">The sequence shown here is derived from an EMBL/GenBank/DDBJ whole genome shotgun (WGS) entry which is preliminary data.</text>
</comment>
<reference evidence="2" key="1">
    <citation type="journal article" date="2015" name="Genome Announc.">
        <title>Draft Genome Sequence of an Anaerobic Ammonium-Oxidizing Bacterium, "Candidatus Brocadia sinica".</title>
        <authorList>
            <person name="Oshiki M."/>
            <person name="Shinyako-Hata K."/>
            <person name="Satoh H."/>
            <person name="Okabe S."/>
        </authorList>
    </citation>
    <scope>NUCLEOTIDE SEQUENCE [LARGE SCALE GENOMIC DNA]</scope>
    <source>
        <strain evidence="2">JPN1</strain>
    </source>
</reference>
<evidence type="ECO:0008006" key="3">
    <source>
        <dbReference type="Google" id="ProtNLM"/>
    </source>
</evidence>
<evidence type="ECO:0000313" key="2">
    <source>
        <dbReference type="Proteomes" id="UP000032309"/>
    </source>
</evidence>
<proteinExistence type="predicted"/>
<protein>
    <recommendedName>
        <fullName evidence="3">Wadjet protein JetD C-terminal domain-containing protein</fullName>
    </recommendedName>
</protein>
<accession>A0ABQ0K301</accession>
<gene>
    <name evidence="1" type="ORF">BROSI_A3690</name>
</gene>
<keyword evidence="2" id="KW-1185">Reference proteome</keyword>
<dbReference type="EMBL" id="BAFN01000001">
    <property type="protein sequence ID" value="GAN35144.1"/>
    <property type="molecule type" value="Genomic_DNA"/>
</dbReference>
<dbReference type="RefSeq" id="WP_052565168.1">
    <property type="nucleotide sequence ID" value="NZ_BAFN01000001.1"/>
</dbReference>
<name>A0ABQ0K301_9BACT</name>